<sequence length="62" mass="7277">MSDNFIKVKDSVVYNIDYIISYWVYEGKTMVQLYNNDDVDVYEGTEVFEKMDSVIGSKNIHN</sequence>
<evidence type="ECO:0000313" key="2">
    <source>
        <dbReference type="EMBL" id="AKN39023.1"/>
    </source>
</evidence>
<dbReference type="EMBL" id="KP795463">
    <property type="protein sequence ID" value="AKN36022.1"/>
    <property type="molecule type" value="Genomic_DNA"/>
</dbReference>
<evidence type="ECO:0000313" key="1">
    <source>
        <dbReference type="EMBL" id="AKN36022.1"/>
    </source>
</evidence>
<protein>
    <submittedName>
        <fullName evidence="2">Uncharacterized protein</fullName>
    </submittedName>
</protein>
<name>A0A0H3ZRK1_VIBSP</name>
<proteinExistence type="predicted"/>
<accession>A0A0H3ZRK1</accession>
<dbReference type="EMBL" id="KP795630">
    <property type="protein sequence ID" value="AKN39023.1"/>
    <property type="molecule type" value="Genomic_DNA"/>
</dbReference>
<organism evidence="2">
    <name type="scientific">Vibrio splendidus</name>
    <dbReference type="NCBI Taxonomy" id="29497"/>
    <lineage>
        <taxon>Bacteria</taxon>
        <taxon>Pseudomonadati</taxon>
        <taxon>Pseudomonadota</taxon>
        <taxon>Gammaproteobacteria</taxon>
        <taxon>Vibrionales</taxon>
        <taxon>Vibrionaceae</taxon>
        <taxon>Vibrio</taxon>
    </lineage>
</organism>
<dbReference type="AlphaFoldDB" id="A0A0H3ZRK1"/>
<reference evidence="2" key="1">
    <citation type="journal article" date="2015" name="MBio">
        <title>Eco-Evolutionary Dynamics of Episomes among Ecologically Cohesive Bacterial Populations.</title>
        <authorList>
            <person name="Xue H."/>
            <person name="Cordero O.X."/>
            <person name="Camas F.M."/>
            <person name="Trimble W."/>
            <person name="Meyer F."/>
            <person name="Guglielmini J."/>
            <person name="Rocha E.P."/>
            <person name="Polz M.F."/>
        </authorList>
    </citation>
    <scope>NUCLEOTIDE SEQUENCE</scope>
    <source>
        <strain evidence="1">1F_145</strain>
        <strain evidence="2">5S_214</strain>
    </source>
</reference>